<evidence type="ECO:0000313" key="9">
    <source>
        <dbReference type="EMBL" id="CAB4846221.1"/>
    </source>
</evidence>
<dbReference type="InterPro" id="IPR019921">
    <property type="entry name" value="Lucif-like_OxRdtase_Rv2161c"/>
</dbReference>
<dbReference type="SUPFAM" id="SSF51679">
    <property type="entry name" value="Bacterial luciferase-like"/>
    <property type="match status" value="1"/>
</dbReference>
<accession>A0A6J7K4K9</accession>
<evidence type="ECO:0000313" key="6">
    <source>
        <dbReference type="EMBL" id="CAB4365124.1"/>
    </source>
</evidence>
<dbReference type="Pfam" id="PF00296">
    <property type="entry name" value="Bac_luciferase"/>
    <property type="match status" value="1"/>
</dbReference>
<dbReference type="PANTHER" id="PTHR42847">
    <property type="entry name" value="ALKANESULFONATE MONOOXYGENASE"/>
    <property type="match status" value="1"/>
</dbReference>
<dbReference type="InterPro" id="IPR011251">
    <property type="entry name" value="Luciferase-like_dom"/>
</dbReference>
<reference evidence="10" key="1">
    <citation type="submission" date="2020-05" db="EMBL/GenBank/DDBJ databases">
        <authorList>
            <person name="Chiriac C."/>
            <person name="Salcher M."/>
            <person name="Ghai R."/>
            <person name="Kavagutti S V."/>
        </authorList>
    </citation>
    <scope>NUCLEOTIDE SEQUENCE</scope>
</reference>
<dbReference type="EMBL" id="CAEZYF010000022">
    <property type="protein sequence ID" value="CAB4738702.1"/>
    <property type="molecule type" value="Genomic_DNA"/>
</dbReference>
<dbReference type="NCBIfam" id="TIGR03619">
    <property type="entry name" value="F420_Rv2161c"/>
    <property type="match status" value="1"/>
</dbReference>
<dbReference type="GO" id="GO:0046306">
    <property type="term" value="P:alkanesulfonate catabolic process"/>
    <property type="evidence" value="ECO:0007669"/>
    <property type="project" value="TreeGrafter"/>
</dbReference>
<proteinExistence type="predicted"/>
<dbReference type="EMBL" id="CAFAAV010000043">
    <property type="protein sequence ID" value="CAB4811494.1"/>
    <property type="molecule type" value="Genomic_DNA"/>
</dbReference>
<dbReference type="InterPro" id="IPR036661">
    <property type="entry name" value="Luciferase-like_sf"/>
</dbReference>
<evidence type="ECO:0000313" key="10">
    <source>
        <dbReference type="EMBL" id="CAB4949282.1"/>
    </source>
</evidence>
<evidence type="ECO:0000256" key="4">
    <source>
        <dbReference type="ARBA" id="ARBA00023033"/>
    </source>
</evidence>
<keyword evidence="2" id="KW-0288">FMN</keyword>
<evidence type="ECO:0000313" key="8">
    <source>
        <dbReference type="EMBL" id="CAB4811494.1"/>
    </source>
</evidence>
<keyword evidence="4" id="KW-0503">Monooxygenase</keyword>
<dbReference type="GO" id="GO:0008726">
    <property type="term" value="F:alkanesulfonate monooxygenase activity"/>
    <property type="evidence" value="ECO:0007669"/>
    <property type="project" value="TreeGrafter"/>
</dbReference>
<dbReference type="EMBL" id="CAFBOL010000096">
    <property type="protein sequence ID" value="CAB5007750.1"/>
    <property type="molecule type" value="Genomic_DNA"/>
</dbReference>
<dbReference type="PANTHER" id="PTHR42847:SF4">
    <property type="entry name" value="ALKANESULFONATE MONOOXYGENASE-RELATED"/>
    <property type="match status" value="1"/>
</dbReference>
<dbReference type="InterPro" id="IPR050172">
    <property type="entry name" value="SsuD_RutA_monooxygenase"/>
</dbReference>
<evidence type="ECO:0000259" key="5">
    <source>
        <dbReference type="Pfam" id="PF00296"/>
    </source>
</evidence>
<evidence type="ECO:0000313" key="11">
    <source>
        <dbReference type="EMBL" id="CAB5007750.1"/>
    </source>
</evidence>
<dbReference type="EMBL" id="CAESGF010000024">
    <property type="protein sequence ID" value="CAB4365124.1"/>
    <property type="molecule type" value="Genomic_DNA"/>
</dbReference>
<evidence type="ECO:0000256" key="2">
    <source>
        <dbReference type="ARBA" id="ARBA00022643"/>
    </source>
</evidence>
<keyword evidence="3" id="KW-0560">Oxidoreductase</keyword>
<dbReference type="EMBL" id="CAFBIY010000004">
    <property type="protein sequence ID" value="CAB4846221.1"/>
    <property type="molecule type" value="Genomic_DNA"/>
</dbReference>
<evidence type="ECO:0000313" key="7">
    <source>
        <dbReference type="EMBL" id="CAB4738702.1"/>
    </source>
</evidence>
<dbReference type="AlphaFoldDB" id="A0A6J7K4K9"/>
<name>A0A6J7K4K9_9ZZZZ</name>
<dbReference type="Gene3D" id="3.20.20.30">
    <property type="entry name" value="Luciferase-like domain"/>
    <property type="match status" value="1"/>
</dbReference>
<sequence length="284" mass="31390">MRLGFSTMNGPSDVRPDVLGRALEERGYDSLWMGEHSHIPASRTTPYPSGGELPQNYIEMMDPFVSLTMAAMATKELKIGTGVCLALEHDILDLAKTVATLDVLSGGRVLFGVGVGWNEEELANHRPIPWRARYRGLEECVTALRSLWTEHDSEFHGEFYNFDAAWSYPKPLQQPTPPVMLGVGGKLGTQHAVRWADEWMPMDVSLGNVAKNVGKFREAAAAAGRGEIPITMMAFGNPTLDTLKLYRDLGVQRTIIGAARDGWQDPATAMPMIDEYVPFVEQLL</sequence>
<dbReference type="EMBL" id="CAFBMT010000020">
    <property type="protein sequence ID" value="CAB4949282.1"/>
    <property type="molecule type" value="Genomic_DNA"/>
</dbReference>
<gene>
    <name evidence="7" type="ORF">UFOPK2656_02738</name>
    <name evidence="8" type="ORF">UFOPK3099_00771</name>
    <name evidence="9" type="ORF">UFOPK3267_00154</name>
    <name evidence="10" type="ORF">UFOPK3651_02732</name>
    <name evidence="11" type="ORF">UFOPK3931_02627</name>
    <name evidence="6" type="ORF">UFOPK4189_02880</name>
</gene>
<keyword evidence="1" id="KW-0285">Flavoprotein</keyword>
<evidence type="ECO:0000256" key="3">
    <source>
        <dbReference type="ARBA" id="ARBA00023002"/>
    </source>
</evidence>
<feature type="domain" description="Luciferase-like" evidence="5">
    <location>
        <begin position="20"/>
        <end position="238"/>
    </location>
</feature>
<evidence type="ECO:0000256" key="1">
    <source>
        <dbReference type="ARBA" id="ARBA00022630"/>
    </source>
</evidence>
<protein>
    <submittedName>
        <fullName evidence="10">Unannotated protein</fullName>
    </submittedName>
</protein>
<organism evidence="10">
    <name type="scientific">freshwater metagenome</name>
    <dbReference type="NCBI Taxonomy" id="449393"/>
    <lineage>
        <taxon>unclassified sequences</taxon>
        <taxon>metagenomes</taxon>
        <taxon>ecological metagenomes</taxon>
    </lineage>
</organism>